<evidence type="ECO:0000313" key="1">
    <source>
        <dbReference type="EMBL" id="KAF5311358.1"/>
    </source>
</evidence>
<comment type="caution">
    <text evidence="1">The sequence shown here is derived from an EMBL/GenBank/DDBJ whole genome shotgun (WGS) entry which is preliminary data.</text>
</comment>
<dbReference type="SUPFAM" id="SSF47240">
    <property type="entry name" value="Ferritin-like"/>
    <property type="match status" value="1"/>
</dbReference>
<name>A0A8H5AV25_9AGAR</name>
<proteinExistence type="predicted"/>
<dbReference type="InterPro" id="IPR009078">
    <property type="entry name" value="Ferritin-like_SF"/>
</dbReference>
<organism evidence="1 2">
    <name type="scientific">Ephemerocybe angulata</name>
    <dbReference type="NCBI Taxonomy" id="980116"/>
    <lineage>
        <taxon>Eukaryota</taxon>
        <taxon>Fungi</taxon>
        <taxon>Dikarya</taxon>
        <taxon>Basidiomycota</taxon>
        <taxon>Agaricomycotina</taxon>
        <taxon>Agaricomycetes</taxon>
        <taxon>Agaricomycetidae</taxon>
        <taxon>Agaricales</taxon>
        <taxon>Agaricineae</taxon>
        <taxon>Psathyrellaceae</taxon>
        <taxon>Ephemerocybe</taxon>
    </lineage>
</organism>
<protein>
    <submittedName>
        <fullName evidence="1">Uncharacterized protein</fullName>
    </submittedName>
</protein>
<dbReference type="AlphaFoldDB" id="A0A8H5AV25"/>
<dbReference type="OrthoDB" id="1001765at2759"/>
<gene>
    <name evidence="1" type="ORF">D9611_012591</name>
</gene>
<keyword evidence="2" id="KW-1185">Reference proteome</keyword>
<dbReference type="Pfam" id="PF13668">
    <property type="entry name" value="Ferritin_2"/>
    <property type="match status" value="1"/>
</dbReference>
<reference evidence="1 2" key="1">
    <citation type="journal article" date="2020" name="ISME J.">
        <title>Uncovering the hidden diversity of litter-decomposition mechanisms in mushroom-forming fungi.</title>
        <authorList>
            <person name="Floudas D."/>
            <person name="Bentzer J."/>
            <person name="Ahren D."/>
            <person name="Johansson T."/>
            <person name="Persson P."/>
            <person name="Tunlid A."/>
        </authorList>
    </citation>
    <scope>NUCLEOTIDE SEQUENCE [LARGE SCALE GENOMIC DNA]</scope>
    <source>
        <strain evidence="1 2">CBS 175.51</strain>
    </source>
</reference>
<dbReference type="EMBL" id="JAACJK010000227">
    <property type="protein sequence ID" value="KAF5311358.1"/>
    <property type="molecule type" value="Genomic_DNA"/>
</dbReference>
<evidence type="ECO:0000313" key="2">
    <source>
        <dbReference type="Proteomes" id="UP000541558"/>
    </source>
</evidence>
<accession>A0A8H5AV25</accession>
<sequence>MIKPVVKELMNGERGTPVKMGCYKKSALKENRNSYRIICHLLHIATYTTTTTTLLAIMKLSRCLTLLAALLPITLATPTVSSARRQDVATTDSNSSFLVFALFLEQLAVSFYDSSLSLLSPDDFRAAGHPDSVRVGYEQVLKSAKAHSDYLVGEITKLGQADSTVGCDYAFPVKTTEDFINMSEAIQALAVSTYVGVLDHSQSDTYTTVFGKMLGDEARYATWISIAVKDQGLADISFESPSSMNETGTIAGLSVTGCPAGIDPRIFAFFKGFINPPNL</sequence>
<dbReference type="Proteomes" id="UP000541558">
    <property type="component" value="Unassembled WGS sequence"/>
</dbReference>
<dbReference type="CDD" id="cd00657">
    <property type="entry name" value="Ferritin_like"/>
    <property type="match status" value="1"/>
</dbReference>